<evidence type="ECO:0000313" key="3">
    <source>
        <dbReference type="Proteomes" id="UP000657918"/>
    </source>
</evidence>
<feature type="compositionally biased region" description="Basic and acidic residues" evidence="1">
    <location>
        <begin position="83"/>
        <end position="94"/>
    </location>
</feature>
<feature type="compositionally biased region" description="Basic and acidic residues" evidence="1">
    <location>
        <begin position="1"/>
        <end position="12"/>
    </location>
</feature>
<feature type="compositionally biased region" description="Basic and acidic residues" evidence="1">
    <location>
        <begin position="111"/>
        <end position="122"/>
    </location>
</feature>
<proteinExistence type="predicted"/>
<evidence type="ECO:0000256" key="1">
    <source>
        <dbReference type="SAM" id="MobiDB-lite"/>
    </source>
</evidence>
<organism evidence="2 3">
    <name type="scientific">Salix dunnii</name>
    <dbReference type="NCBI Taxonomy" id="1413687"/>
    <lineage>
        <taxon>Eukaryota</taxon>
        <taxon>Viridiplantae</taxon>
        <taxon>Streptophyta</taxon>
        <taxon>Embryophyta</taxon>
        <taxon>Tracheophyta</taxon>
        <taxon>Spermatophyta</taxon>
        <taxon>Magnoliopsida</taxon>
        <taxon>eudicotyledons</taxon>
        <taxon>Gunneridae</taxon>
        <taxon>Pentapetalae</taxon>
        <taxon>rosids</taxon>
        <taxon>fabids</taxon>
        <taxon>Malpighiales</taxon>
        <taxon>Salicaceae</taxon>
        <taxon>Saliceae</taxon>
        <taxon>Salix</taxon>
    </lineage>
</organism>
<feature type="region of interest" description="Disordered" evidence="1">
    <location>
        <begin position="1"/>
        <end position="22"/>
    </location>
</feature>
<accession>A0A835N5I2</accession>
<reference evidence="2 3" key="1">
    <citation type="submission" date="2020-10" db="EMBL/GenBank/DDBJ databases">
        <title>Plant Genome Project.</title>
        <authorList>
            <person name="Zhang R.-G."/>
        </authorList>
    </citation>
    <scope>NUCLEOTIDE SEQUENCE [LARGE SCALE GENOMIC DNA]</scope>
    <source>
        <strain evidence="2">FAFU-HL-1</strain>
        <tissue evidence="2">Leaf</tissue>
    </source>
</reference>
<dbReference type="AlphaFoldDB" id="A0A835N5I2"/>
<feature type="compositionally biased region" description="Polar residues" evidence="1">
    <location>
        <begin position="126"/>
        <end position="136"/>
    </location>
</feature>
<gene>
    <name evidence="2" type="ORF">SADUNF_Sadunf02G0013100</name>
</gene>
<name>A0A835N5I2_9ROSI</name>
<feature type="region of interest" description="Disordered" evidence="1">
    <location>
        <begin position="64"/>
        <end position="136"/>
    </location>
</feature>
<dbReference type="Proteomes" id="UP000657918">
    <property type="component" value="Unassembled WGS sequence"/>
</dbReference>
<evidence type="ECO:0000313" key="2">
    <source>
        <dbReference type="EMBL" id="KAF9686666.1"/>
    </source>
</evidence>
<sequence length="136" mass="15400">MKSDDGDGDGKRRLSSRNPPIHLSFASCDVMSTLYGFSNREDSFNQISLWELDPVHKTLIPASPEDRNQQFEVPYHRISGPVDDDRERSEERSSISEAEYLEVEEGVGENKGLKLEDSKQKDLNLTLKSTRTNGNI</sequence>
<dbReference type="OrthoDB" id="834598at2759"/>
<dbReference type="PROSITE" id="PS51257">
    <property type="entry name" value="PROKAR_LIPOPROTEIN"/>
    <property type="match status" value="1"/>
</dbReference>
<comment type="caution">
    <text evidence="2">The sequence shown here is derived from an EMBL/GenBank/DDBJ whole genome shotgun (WGS) entry which is preliminary data.</text>
</comment>
<keyword evidence="3" id="KW-1185">Reference proteome</keyword>
<protein>
    <submittedName>
        <fullName evidence="2">Uncharacterized protein</fullName>
    </submittedName>
</protein>
<dbReference type="EMBL" id="JADGMS010000002">
    <property type="protein sequence ID" value="KAF9686666.1"/>
    <property type="molecule type" value="Genomic_DNA"/>
</dbReference>